<reference evidence="2 3" key="1">
    <citation type="submission" date="2023-11" db="EMBL/GenBank/DDBJ databases">
        <authorList>
            <person name="Hedman E."/>
            <person name="Englund M."/>
            <person name="Stromberg M."/>
            <person name="Nyberg Akerstrom W."/>
            <person name="Nylinder S."/>
            <person name="Jareborg N."/>
            <person name="Kallberg Y."/>
            <person name="Kronander E."/>
        </authorList>
    </citation>
    <scope>NUCLEOTIDE SEQUENCE [LARGE SCALE GENOMIC DNA]</scope>
</reference>
<dbReference type="Pfam" id="PF00078">
    <property type="entry name" value="RVT_1"/>
    <property type="match status" value="1"/>
</dbReference>
<dbReference type="InterPro" id="IPR000477">
    <property type="entry name" value="RT_dom"/>
</dbReference>
<name>A0AAV1M062_9NEOP</name>
<dbReference type="Proteomes" id="UP001314205">
    <property type="component" value="Unassembled WGS sequence"/>
</dbReference>
<proteinExistence type="predicted"/>
<dbReference type="PANTHER" id="PTHR33332">
    <property type="entry name" value="REVERSE TRANSCRIPTASE DOMAIN-CONTAINING PROTEIN"/>
    <property type="match status" value="1"/>
</dbReference>
<evidence type="ECO:0000313" key="3">
    <source>
        <dbReference type="Proteomes" id="UP001314205"/>
    </source>
</evidence>
<organism evidence="2 3">
    <name type="scientific">Parnassius mnemosyne</name>
    <name type="common">clouded apollo</name>
    <dbReference type="NCBI Taxonomy" id="213953"/>
    <lineage>
        <taxon>Eukaryota</taxon>
        <taxon>Metazoa</taxon>
        <taxon>Ecdysozoa</taxon>
        <taxon>Arthropoda</taxon>
        <taxon>Hexapoda</taxon>
        <taxon>Insecta</taxon>
        <taxon>Pterygota</taxon>
        <taxon>Neoptera</taxon>
        <taxon>Endopterygota</taxon>
        <taxon>Lepidoptera</taxon>
        <taxon>Glossata</taxon>
        <taxon>Ditrysia</taxon>
        <taxon>Papilionoidea</taxon>
        <taxon>Papilionidae</taxon>
        <taxon>Parnassiinae</taxon>
        <taxon>Parnassini</taxon>
        <taxon>Parnassius</taxon>
        <taxon>Driopa</taxon>
    </lineage>
</organism>
<accession>A0AAV1M062</accession>
<dbReference type="AlphaFoldDB" id="A0AAV1M062"/>
<comment type="caution">
    <text evidence="2">The sequence shown here is derived from an EMBL/GenBank/DDBJ whole genome shotgun (WGS) entry which is preliminary data.</text>
</comment>
<keyword evidence="3" id="KW-1185">Reference proteome</keyword>
<evidence type="ECO:0000259" key="1">
    <source>
        <dbReference type="Pfam" id="PF00078"/>
    </source>
</evidence>
<evidence type="ECO:0000313" key="2">
    <source>
        <dbReference type="EMBL" id="CAK1600981.1"/>
    </source>
</evidence>
<dbReference type="EMBL" id="CAVLGL010000126">
    <property type="protein sequence ID" value="CAK1600981.1"/>
    <property type="molecule type" value="Genomic_DNA"/>
</dbReference>
<feature type="domain" description="Reverse transcriptase" evidence="1">
    <location>
        <begin position="3"/>
        <end position="122"/>
    </location>
</feature>
<sequence>MSKFLEKIFNKRLMNYLEKNELLDKNQFDFHANRSTDDAVLQLTSNITRYLDKNEKVIGVFLDLQKAFDTVSVPILLTRLENMGIRGNALMWFQDYLSDRKQRFRVDGLLSNEFSSIYGVPQCSTLM</sequence>
<protein>
    <recommendedName>
        <fullName evidence="1">Reverse transcriptase domain-containing protein</fullName>
    </recommendedName>
</protein>
<gene>
    <name evidence="2" type="ORF">PARMNEM_LOCUS19671</name>
</gene>